<evidence type="ECO:0000256" key="1">
    <source>
        <dbReference type="ARBA" id="ARBA00022801"/>
    </source>
</evidence>
<evidence type="ECO:0000313" key="4">
    <source>
        <dbReference type="Proteomes" id="UP000313948"/>
    </source>
</evidence>
<feature type="domain" description="Alpha/beta hydrolase fold-3" evidence="2">
    <location>
        <begin position="85"/>
        <end position="292"/>
    </location>
</feature>
<dbReference type="Gene3D" id="3.40.50.1820">
    <property type="entry name" value="alpha/beta hydrolase"/>
    <property type="match status" value="1"/>
</dbReference>
<dbReference type="InterPro" id="IPR013094">
    <property type="entry name" value="AB_hydrolase_3"/>
</dbReference>
<gene>
    <name evidence="3" type="ORF">FE251_09375</name>
</gene>
<dbReference type="InterPro" id="IPR029058">
    <property type="entry name" value="AB_hydrolase_fold"/>
</dbReference>
<name>A0ABX5VMX6_9MICO</name>
<accession>A0ABX5VMX6</accession>
<dbReference type="Pfam" id="PF07859">
    <property type="entry name" value="Abhydrolase_3"/>
    <property type="match status" value="1"/>
</dbReference>
<dbReference type="SUPFAM" id="SSF53474">
    <property type="entry name" value="alpha/beta-Hydrolases"/>
    <property type="match status" value="1"/>
</dbReference>
<organism evidence="3 4">
    <name type="scientific">Georgenia wutianyii</name>
    <dbReference type="NCBI Taxonomy" id="2585135"/>
    <lineage>
        <taxon>Bacteria</taxon>
        <taxon>Bacillati</taxon>
        <taxon>Actinomycetota</taxon>
        <taxon>Actinomycetes</taxon>
        <taxon>Micrococcales</taxon>
        <taxon>Bogoriellaceae</taxon>
        <taxon>Georgenia</taxon>
    </lineage>
</organism>
<dbReference type="PANTHER" id="PTHR48081">
    <property type="entry name" value="AB HYDROLASE SUPERFAMILY PROTEIN C4A8.06C"/>
    <property type="match status" value="1"/>
</dbReference>
<keyword evidence="1 3" id="KW-0378">Hydrolase</keyword>
<sequence>MTWTPPPLDPAIAAALAADPDAVVGMEPEDIAVIRGRAVPVPPEQVTRYGTFERTDLTFPSAADGADVRVVLVRPVRTSGPLPVIVHIHGGGLVLGGPLDDLPATLELAAHTGCAVASVDYRLAPEHPYPTPVLDCYGALTGLREVAREWNLDPTRMILSGVSAGGGLAAAVALWGRDHHGPDLLGLLLACPMLDDRNETFSAQQMRGVGTWDLTANATGWRAYLGDAAGGPDVPIYAAPGRAQDLSGLPPTFVDVATVETFRDECVAFASRIWQAGGSAELHVWPGGNHAFDFLAPWATLSQDARAARLAWLRRLLLDA</sequence>
<dbReference type="GO" id="GO:0016787">
    <property type="term" value="F:hydrolase activity"/>
    <property type="evidence" value="ECO:0007669"/>
    <property type="project" value="UniProtKB-KW"/>
</dbReference>
<dbReference type="PANTHER" id="PTHR48081:SF8">
    <property type="entry name" value="ALPHA_BETA HYDROLASE FOLD-3 DOMAIN-CONTAINING PROTEIN-RELATED"/>
    <property type="match status" value="1"/>
</dbReference>
<protein>
    <submittedName>
        <fullName evidence="3">Alpha/beta hydrolase</fullName>
    </submittedName>
</protein>
<dbReference type="RefSeq" id="WP_139948585.1">
    <property type="nucleotide sequence ID" value="NZ_CP040899.1"/>
</dbReference>
<reference evidence="3 4" key="1">
    <citation type="submission" date="2019-05" db="EMBL/GenBank/DDBJ databases">
        <title>Georgenia *** sp. nov., and Georgenia *** sp. nov., isolated from the intestinal contents of plateau pika (Ochotona curzoniae) in the Qinghai-Tibet plateau of China.</title>
        <authorList>
            <person name="Tian Z."/>
        </authorList>
    </citation>
    <scope>NUCLEOTIDE SEQUENCE [LARGE SCALE GENOMIC DNA]</scope>
    <source>
        <strain evidence="3 4">Z294</strain>
    </source>
</reference>
<dbReference type="Proteomes" id="UP000313948">
    <property type="component" value="Chromosome"/>
</dbReference>
<evidence type="ECO:0000313" key="3">
    <source>
        <dbReference type="EMBL" id="QDB79563.1"/>
    </source>
</evidence>
<proteinExistence type="predicted"/>
<keyword evidence="4" id="KW-1185">Reference proteome</keyword>
<dbReference type="InterPro" id="IPR050300">
    <property type="entry name" value="GDXG_lipolytic_enzyme"/>
</dbReference>
<dbReference type="EMBL" id="CP040899">
    <property type="protein sequence ID" value="QDB79563.1"/>
    <property type="molecule type" value="Genomic_DNA"/>
</dbReference>
<evidence type="ECO:0000259" key="2">
    <source>
        <dbReference type="Pfam" id="PF07859"/>
    </source>
</evidence>